<evidence type="ECO:0000313" key="2">
    <source>
        <dbReference type="EMBL" id="MBB4248415.1"/>
    </source>
</evidence>
<dbReference type="PANTHER" id="PTHR38731">
    <property type="entry name" value="LIPL45-RELATED LIPOPROTEIN-RELATED"/>
    <property type="match status" value="1"/>
</dbReference>
<keyword evidence="3" id="KW-1185">Reference proteome</keyword>
<dbReference type="Gene3D" id="3.10.350.10">
    <property type="entry name" value="LysM domain"/>
    <property type="match status" value="1"/>
</dbReference>
<name>A0A840G974_RHOTE</name>
<dbReference type="AlphaFoldDB" id="A0A840G974"/>
<dbReference type="Pfam" id="PF04773">
    <property type="entry name" value="FecR"/>
    <property type="match status" value="1"/>
</dbReference>
<evidence type="ECO:0000259" key="1">
    <source>
        <dbReference type="PROSITE" id="PS51782"/>
    </source>
</evidence>
<comment type="caution">
    <text evidence="2">The sequence shown here is derived from an EMBL/GenBank/DDBJ whole genome shotgun (WGS) entry which is preliminary data.</text>
</comment>
<dbReference type="PROSITE" id="PS51782">
    <property type="entry name" value="LYSM"/>
    <property type="match status" value="1"/>
</dbReference>
<dbReference type="Gene3D" id="2.60.40.10">
    <property type="entry name" value="Immunoglobulins"/>
    <property type="match status" value="2"/>
</dbReference>
<feature type="domain" description="LysM" evidence="1">
    <location>
        <begin position="22"/>
        <end position="69"/>
    </location>
</feature>
<accession>A0A840G974</accession>
<dbReference type="SUPFAM" id="SSF54106">
    <property type="entry name" value="LysM domain"/>
    <property type="match status" value="1"/>
</dbReference>
<dbReference type="RefSeq" id="WP_184415194.1">
    <property type="nucleotide sequence ID" value="NZ_JACIGE010000011.1"/>
</dbReference>
<dbReference type="InterPro" id="IPR006860">
    <property type="entry name" value="FecR"/>
</dbReference>
<gene>
    <name evidence="2" type="ORF">GGD90_002807</name>
</gene>
<dbReference type="SMART" id="SM00257">
    <property type="entry name" value="LysM"/>
    <property type="match status" value="1"/>
</dbReference>
<dbReference type="Gene3D" id="2.60.120.1440">
    <property type="match status" value="1"/>
</dbReference>
<dbReference type="InterPro" id="IPR013783">
    <property type="entry name" value="Ig-like_fold"/>
</dbReference>
<reference evidence="2 3" key="1">
    <citation type="submission" date="2020-08" db="EMBL/GenBank/DDBJ databases">
        <title>Genome sequencing of Purple Non-Sulfur Bacteria from various extreme environments.</title>
        <authorList>
            <person name="Mayer M."/>
        </authorList>
    </citation>
    <scope>NUCLEOTIDE SEQUENCE [LARGE SCALE GENOMIC DNA]</scope>
    <source>
        <strain evidence="2 3">2761</strain>
    </source>
</reference>
<dbReference type="Pfam" id="PF01476">
    <property type="entry name" value="LysM"/>
    <property type="match status" value="1"/>
</dbReference>
<dbReference type="PIRSF" id="PIRSF029644">
    <property type="entry name" value="UCP029644"/>
    <property type="match status" value="1"/>
</dbReference>
<sequence>MAAGLVLLGSASADERAAGANWAHITRPGDTLIGLADAYLTRPSDWQQLQSLNQVENPRRLQPGQPLLIPFKMMKSVPVGAEVLMVNGEASVRSRAGDETPLQAGNWVRVGDKLHVGAGSNLTLRFPDGSRLLVLEQSTLTLSKAVRLGKSDTYRIQIDLSEGSVDSRVTPLKQRPGQYEVRTPALRMSVRGTEFRAAVGATRKLTRGEVLAGRVRMSGAGREVVLGKGFGTLAALGEAPHASRPLPVAPDLRELPTRLERLPLRFPWPQAASAHSFHAQVFDSRDSLVLDGVFGDGGAKWASLGDGDYTLRVRAIGSDGLEGVNASHRFTLAAQPEPPFASTPRDKGHGDSTRFSWTETAGVVAYHFQLASDAGFSQPLLDLPALAATETTQPVALGHYFWRVASIDARGKQGPFGDVQRFEQKPMPASPQASSEIGDEKLTFRWQAGEPGQRYLLQLAKVADFSEIVVEQETDRAVIELARPDAGDYFMRVKAIDSDGFAGPFGTTQRIAVPSRFPWWLLPLLLVPLAH</sequence>
<evidence type="ECO:0000313" key="3">
    <source>
        <dbReference type="Proteomes" id="UP000587070"/>
    </source>
</evidence>
<dbReference type="EMBL" id="JACIGE010000011">
    <property type="protein sequence ID" value="MBB4248415.1"/>
    <property type="molecule type" value="Genomic_DNA"/>
</dbReference>
<dbReference type="InterPro" id="IPR016930">
    <property type="entry name" value="UCP029644"/>
</dbReference>
<dbReference type="InterPro" id="IPR018392">
    <property type="entry name" value="LysM"/>
</dbReference>
<dbReference type="Proteomes" id="UP000587070">
    <property type="component" value="Unassembled WGS sequence"/>
</dbReference>
<dbReference type="InterPro" id="IPR036779">
    <property type="entry name" value="LysM_dom_sf"/>
</dbReference>
<proteinExistence type="predicted"/>
<dbReference type="PANTHER" id="PTHR38731:SF1">
    <property type="entry name" value="FECR PROTEIN DOMAIN-CONTAINING PROTEIN"/>
    <property type="match status" value="1"/>
</dbReference>
<protein>
    <recommendedName>
        <fullName evidence="1">LysM domain-containing protein</fullName>
    </recommendedName>
</protein>
<organism evidence="2 3">
    <name type="scientific">Rhodocyclus tenuis</name>
    <name type="common">Rhodospirillum tenue</name>
    <dbReference type="NCBI Taxonomy" id="1066"/>
    <lineage>
        <taxon>Bacteria</taxon>
        <taxon>Pseudomonadati</taxon>
        <taxon>Pseudomonadota</taxon>
        <taxon>Betaproteobacteria</taxon>
        <taxon>Rhodocyclales</taxon>
        <taxon>Rhodocyclaceae</taxon>
        <taxon>Rhodocyclus</taxon>
    </lineage>
</organism>